<comment type="caution">
    <text evidence="1">The sequence shown here is derived from an EMBL/GenBank/DDBJ whole genome shotgun (WGS) entry which is preliminary data.</text>
</comment>
<dbReference type="RefSeq" id="WP_260047393.1">
    <property type="nucleotide sequence ID" value="NZ_JANZXA010000013.1"/>
</dbReference>
<protein>
    <submittedName>
        <fullName evidence="1">Uncharacterized protein</fullName>
    </submittedName>
</protein>
<evidence type="ECO:0000313" key="1">
    <source>
        <dbReference type="EMBL" id="MCT2401376.1"/>
    </source>
</evidence>
<evidence type="ECO:0000313" key="2">
    <source>
        <dbReference type="Proteomes" id="UP001165583"/>
    </source>
</evidence>
<proteinExistence type="predicted"/>
<dbReference type="Proteomes" id="UP001165583">
    <property type="component" value="Unassembled WGS sequence"/>
</dbReference>
<keyword evidence="2" id="KW-1185">Reference proteome</keyword>
<organism evidence="1 2">
    <name type="scientific">Novosphingobium mangrovi</name>
    <name type="common">ex Huang et al. 2023</name>
    <dbReference type="NCBI Taxonomy" id="2976432"/>
    <lineage>
        <taxon>Bacteria</taxon>
        <taxon>Pseudomonadati</taxon>
        <taxon>Pseudomonadota</taxon>
        <taxon>Alphaproteobacteria</taxon>
        <taxon>Sphingomonadales</taxon>
        <taxon>Sphingomonadaceae</taxon>
        <taxon>Novosphingobium</taxon>
    </lineage>
</organism>
<reference evidence="1" key="1">
    <citation type="submission" date="2022-09" db="EMBL/GenBank/DDBJ databases">
        <title>Novosphingobium sp. Nov., a polycyclic aromatic hydrocarbon-degrading bacterium isolated form mangrove sediments in HongKong.</title>
        <authorList>
            <person name="Hu Z."/>
        </authorList>
    </citation>
    <scope>NUCLEOTIDE SEQUENCE</scope>
    <source>
        <strain evidence="1">HK4-1</strain>
    </source>
</reference>
<accession>A0ABT2I9C0</accession>
<gene>
    <name evidence="1" type="ORF">NZK81_17640</name>
</gene>
<dbReference type="InterPro" id="IPR035069">
    <property type="entry name" value="TTHA1013/TTHA0281-like"/>
</dbReference>
<sequence length="212" mass="23523">MSRKNARKSKGVANKFGTSSAVREIDRSLLGSSSYPVTVHLGERSEAGEWQAKFLGLPGYYATGKSQHEAIENLWTSIARASAIYDVSRCRGLDPSPANISKFIRALQAKVEVIAAIDRTTVVAGLPATAASIEIEAKGKMSRHTVDSALQNRERWKETGGVHAWLRESAHQVPSVWVRLLIEGGWDDLQHFMETHPERTRAFLAREKFPQI</sequence>
<dbReference type="EMBL" id="JANZXA010000013">
    <property type="protein sequence ID" value="MCT2401376.1"/>
    <property type="molecule type" value="Genomic_DNA"/>
</dbReference>
<dbReference type="SUPFAM" id="SSF143100">
    <property type="entry name" value="TTHA1013/TTHA0281-like"/>
    <property type="match status" value="1"/>
</dbReference>
<name>A0ABT2I9C0_9SPHN</name>